<evidence type="ECO:0000256" key="1">
    <source>
        <dbReference type="ARBA" id="ARBA00022679"/>
    </source>
</evidence>
<dbReference type="SUPFAM" id="SSF53756">
    <property type="entry name" value="UDP-Glycosyltransferase/glycogen phosphorylase"/>
    <property type="match status" value="1"/>
</dbReference>
<accession>A0A1G2JQS0</accession>
<evidence type="ECO:0000313" key="3">
    <source>
        <dbReference type="EMBL" id="OGZ89293.1"/>
    </source>
</evidence>
<dbReference type="Pfam" id="PF00534">
    <property type="entry name" value="Glycos_transf_1"/>
    <property type="match status" value="1"/>
</dbReference>
<evidence type="ECO:0000313" key="4">
    <source>
        <dbReference type="Proteomes" id="UP000178935"/>
    </source>
</evidence>
<reference evidence="3 4" key="1">
    <citation type="journal article" date="2016" name="Nat. Commun.">
        <title>Thousands of microbial genomes shed light on interconnected biogeochemical processes in an aquifer system.</title>
        <authorList>
            <person name="Anantharaman K."/>
            <person name="Brown C.T."/>
            <person name="Hug L.A."/>
            <person name="Sharon I."/>
            <person name="Castelle C.J."/>
            <person name="Probst A.J."/>
            <person name="Thomas B.C."/>
            <person name="Singh A."/>
            <person name="Wilkins M.J."/>
            <person name="Karaoz U."/>
            <person name="Brodie E.L."/>
            <person name="Williams K.H."/>
            <person name="Hubbard S.S."/>
            <person name="Banfield J.F."/>
        </authorList>
    </citation>
    <scope>NUCLEOTIDE SEQUENCE [LARGE SCALE GENOMIC DNA]</scope>
</reference>
<evidence type="ECO:0000259" key="2">
    <source>
        <dbReference type="Pfam" id="PF00534"/>
    </source>
</evidence>
<organism evidence="3 4">
    <name type="scientific">Candidatus Staskawiczbacteria bacterium RIFOXYD1_FULL_32_13</name>
    <dbReference type="NCBI Taxonomy" id="1802234"/>
    <lineage>
        <taxon>Bacteria</taxon>
        <taxon>Candidatus Staskawicziibacteriota</taxon>
    </lineage>
</organism>
<sequence length="403" mass="46281">MKKNIGILFSISRKMGVFQYGLSIAESLINHCSDFNYTILYYAEESPKEFLKVKNLEGIKFISLDPSYNSFLGKIKFSFNCLFGRPLFITNKKNEKILKDAKIDLLIIPFQLLLGFENKIPYMVSIPDVMYKFYPQFPEYSFKDRVISNVVFGNAIKYSALAIVDSNCGAEHLQKFFKTPKEKIMSIPYLPAGYVFAFKDMAKETANELLKKYNLPKNFVFYPAQFWAHKNHLNLIKAIKIAEDKYNQKIPLVLVGNDKANSKNYNKIMNLAKDLNLQDRIFHLGYVKDEEIVALYKKTMVLVFASVGGPTNIPIVESMFLGTPVICPNLFAMPEQVGDAGVLFDPFNPEDMAEKIVKVWTDESLRKQMVDKGYEKIKDFNFESYAKMWIMAVKKALGKINKT</sequence>
<dbReference type="EMBL" id="MHPU01000008">
    <property type="protein sequence ID" value="OGZ89293.1"/>
    <property type="molecule type" value="Genomic_DNA"/>
</dbReference>
<dbReference type="CDD" id="cd03809">
    <property type="entry name" value="GT4_MtfB-like"/>
    <property type="match status" value="1"/>
</dbReference>
<dbReference type="PANTHER" id="PTHR46401:SF2">
    <property type="entry name" value="GLYCOSYLTRANSFERASE WBBK-RELATED"/>
    <property type="match status" value="1"/>
</dbReference>
<comment type="caution">
    <text evidence="3">The sequence shown here is derived from an EMBL/GenBank/DDBJ whole genome shotgun (WGS) entry which is preliminary data.</text>
</comment>
<proteinExistence type="predicted"/>
<dbReference type="Proteomes" id="UP000178935">
    <property type="component" value="Unassembled WGS sequence"/>
</dbReference>
<name>A0A1G2JQS0_9BACT</name>
<keyword evidence="1" id="KW-0808">Transferase</keyword>
<feature type="domain" description="Glycosyl transferase family 1" evidence="2">
    <location>
        <begin position="215"/>
        <end position="375"/>
    </location>
</feature>
<dbReference type="InterPro" id="IPR001296">
    <property type="entry name" value="Glyco_trans_1"/>
</dbReference>
<protein>
    <recommendedName>
        <fullName evidence="2">Glycosyl transferase family 1 domain-containing protein</fullName>
    </recommendedName>
</protein>
<dbReference type="GO" id="GO:0016757">
    <property type="term" value="F:glycosyltransferase activity"/>
    <property type="evidence" value="ECO:0007669"/>
    <property type="project" value="InterPro"/>
</dbReference>
<dbReference type="Gene3D" id="3.40.50.2000">
    <property type="entry name" value="Glycogen Phosphorylase B"/>
    <property type="match status" value="1"/>
</dbReference>
<dbReference type="PANTHER" id="PTHR46401">
    <property type="entry name" value="GLYCOSYLTRANSFERASE WBBK-RELATED"/>
    <property type="match status" value="1"/>
</dbReference>
<dbReference type="AlphaFoldDB" id="A0A1G2JQS0"/>
<gene>
    <name evidence="3" type="ORF">A2561_02575</name>
</gene>